<keyword evidence="3" id="KW-1185">Reference proteome</keyword>
<dbReference type="InterPro" id="IPR014722">
    <property type="entry name" value="Rib_uL2_dom2"/>
</dbReference>
<dbReference type="Pfam" id="PF00467">
    <property type="entry name" value="KOW"/>
    <property type="match status" value="1"/>
</dbReference>
<dbReference type="AlphaFoldDB" id="A0A0C1DP81"/>
<evidence type="ECO:0000259" key="1">
    <source>
        <dbReference type="SMART" id="SM00739"/>
    </source>
</evidence>
<feature type="domain" description="KOW" evidence="1">
    <location>
        <begin position="8"/>
        <end position="35"/>
    </location>
</feature>
<dbReference type="EMBL" id="JSYN01000004">
    <property type="protein sequence ID" value="KIA95865.1"/>
    <property type="molecule type" value="Genomic_DNA"/>
</dbReference>
<keyword evidence="2" id="KW-0687">Ribonucleoprotein</keyword>
<gene>
    <name evidence="2" type="ORF">OC25_04755</name>
</gene>
<reference evidence="2 3" key="1">
    <citation type="submission" date="2014-10" db="EMBL/GenBank/DDBJ databases">
        <title>Pedobacter Kyungheensis.</title>
        <authorList>
            <person name="Anderson B.M."/>
            <person name="Newman J.D."/>
        </authorList>
    </citation>
    <scope>NUCLEOTIDE SEQUENCE [LARGE SCALE GENOMIC DNA]</scope>
    <source>
        <strain evidence="2 3">KACC 16221</strain>
    </source>
</reference>
<comment type="caution">
    <text evidence="2">The sequence shown here is derived from an EMBL/GenBank/DDBJ whole genome shotgun (WGS) entry which is preliminary data.</text>
</comment>
<accession>A0A0C1DP81</accession>
<dbReference type="SMART" id="SM00739">
    <property type="entry name" value="KOW"/>
    <property type="match status" value="1"/>
</dbReference>
<dbReference type="GO" id="GO:0005840">
    <property type="term" value="C:ribosome"/>
    <property type="evidence" value="ECO:0007669"/>
    <property type="project" value="UniProtKB-KW"/>
</dbReference>
<dbReference type="Proteomes" id="UP000031246">
    <property type="component" value="Unassembled WGS sequence"/>
</dbReference>
<evidence type="ECO:0000313" key="2">
    <source>
        <dbReference type="EMBL" id="KIA95865.1"/>
    </source>
</evidence>
<dbReference type="Gene3D" id="2.30.30.30">
    <property type="match status" value="1"/>
</dbReference>
<dbReference type="OrthoDB" id="1272757at2"/>
<dbReference type="InterPro" id="IPR008991">
    <property type="entry name" value="Translation_prot_SH3-like_sf"/>
</dbReference>
<organism evidence="2 3">
    <name type="scientific">Pedobacter kyungheensis</name>
    <dbReference type="NCBI Taxonomy" id="1069985"/>
    <lineage>
        <taxon>Bacteria</taxon>
        <taxon>Pseudomonadati</taxon>
        <taxon>Bacteroidota</taxon>
        <taxon>Sphingobacteriia</taxon>
        <taxon>Sphingobacteriales</taxon>
        <taxon>Sphingobacteriaceae</taxon>
        <taxon>Pedobacter</taxon>
    </lineage>
</organism>
<evidence type="ECO:0000313" key="3">
    <source>
        <dbReference type="Proteomes" id="UP000031246"/>
    </source>
</evidence>
<keyword evidence="2" id="KW-0689">Ribosomal protein</keyword>
<proteinExistence type="predicted"/>
<dbReference type="RefSeq" id="WP_082018511.1">
    <property type="nucleotide sequence ID" value="NZ_JSYN01000004.1"/>
</dbReference>
<sequence>MDNQDPTILKDGDQCLVIGGTHKGKSGTVRDINTSKTGHITITVVQANADRFKTLGRNVVVTRPTGH</sequence>
<protein>
    <submittedName>
        <fullName evidence="2">Ribosomal protein S4E</fullName>
    </submittedName>
</protein>
<dbReference type="InterPro" id="IPR005824">
    <property type="entry name" value="KOW"/>
</dbReference>
<name>A0A0C1DP81_9SPHI</name>
<dbReference type="SUPFAM" id="SSF50104">
    <property type="entry name" value="Translation proteins SH3-like domain"/>
    <property type="match status" value="1"/>
</dbReference>